<protein>
    <recommendedName>
        <fullName evidence="4">DNA mismatch repair proteins mutS family domain-containing protein</fullName>
    </recommendedName>
</protein>
<dbReference type="GO" id="GO:0005524">
    <property type="term" value="F:ATP binding"/>
    <property type="evidence" value="ECO:0007669"/>
    <property type="project" value="UniProtKB-KW"/>
</dbReference>
<dbReference type="Gene3D" id="3.40.50.300">
    <property type="entry name" value="P-loop containing nucleotide triphosphate hydrolases"/>
    <property type="match status" value="1"/>
</dbReference>
<dbReference type="AlphaFoldDB" id="A0A501WCY2"/>
<keyword evidence="1" id="KW-0547">Nucleotide-binding</keyword>
<dbReference type="InterPro" id="IPR045076">
    <property type="entry name" value="MutS"/>
</dbReference>
<evidence type="ECO:0000256" key="2">
    <source>
        <dbReference type="ARBA" id="ARBA00022840"/>
    </source>
</evidence>
<keyword evidence="3" id="KW-0238">DNA-binding</keyword>
<feature type="domain" description="DNA mismatch repair proteins mutS family" evidence="4">
    <location>
        <begin position="246"/>
        <end position="426"/>
    </location>
</feature>
<evidence type="ECO:0000256" key="3">
    <source>
        <dbReference type="ARBA" id="ARBA00023125"/>
    </source>
</evidence>
<keyword evidence="2" id="KW-0067">ATP-binding</keyword>
<dbReference type="SMART" id="SM00534">
    <property type="entry name" value="MUTSac"/>
    <property type="match status" value="1"/>
</dbReference>
<dbReference type="EMBL" id="VFRQ01000003">
    <property type="protein sequence ID" value="TPE44717.1"/>
    <property type="molecule type" value="Genomic_DNA"/>
</dbReference>
<dbReference type="GO" id="GO:0030983">
    <property type="term" value="F:mismatched DNA binding"/>
    <property type="evidence" value="ECO:0007669"/>
    <property type="project" value="InterPro"/>
</dbReference>
<reference evidence="5 6" key="1">
    <citation type="submission" date="2019-06" db="EMBL/GenBank/DDBJ databases">
        <title>A novel bacterium of genus Pontibacter, isolated from marine sediment.</title>
        <authorList>
            <person name="Huang H."/>
            <person name="Mo K."/>
            <person name="Hu Y."/>
        </authorList>
    </citation>
    <scope>NUCLEOTIDE SEQUENCE [LARGE SCALE GENOMIC DNA]</scope>
    <source>
        <strain evidence="5 6">HB172049</strain>
    </source>
</reference>
<evidence type="ECO:0000313" key="5">
    <source>
        <dbReference type="EMBL" id="TPE44717.1"/>
    </source>
</evidence>
<dbReference type="GO" id="GO:0140664">
    <property type="term" value="F:ATP-dependent DNA damage sensor activity"/>
    <property type="evidence" value="ECO:0007669"/>
    <property type="project" value="InterPro"/>
</dbReference>
<keyword evidence="6" id="KW-1185">Reference proteome</keyword>
<dbReference type="PANTHER" id="PTHR11361">
    <property type="entry name" value="DNA MISMATCH REPAIR PROTEIN MUTS FAMILY MEMBER"/>
    <property type="match status" value="1"/>
</dbReference>
<dbReference type="OrthoDB" id="9801987at2"/>
<dbReference type="InterPro" id="IPR027417">
    <property type="entry name" value="P-loop_NTPase"/>
</dbReference>
<dbReference type="Proteomes" id="UP000316727">
    <property type="component" value="Unassembled WGS sequence"/>
</dbReference>
<dbReference type="SUPFAM" id="SSF52540">
    <property type="entry name" value="P-loop containing nucleoside triphosphate hydrolases"/>
    <property type="match status" value="1"/>
</dbReference>
<name>A0A501WCY2_9BACT</name>
<gene>
    <name evidence="5" type="ORF">FJM65_06745</name>
</gene>
<evidence type="ECO:0000313" key="6">
    <source>
        <dbReference type="Proteomes" id="UP000316727"/>
    </source>
</evidence>
<dbReference type="InterPro" id="IPR000432">
    <property type="entry name" value="DNA_mismatch_repair_MutS_C"/>
</dbReference>
<dbReference type="Pfam" id="PF00488">
    <property type="entry name" value="MutS_V"/>
    <property type="match status" value="1"/>
</dbReference>
<dbReference type="PANTHER" id="PTHR11361:SF99">
    <property type="entry name" value="DNA MISMATCH REPAIR PROTEIN"/>
    <property type="match status" value="1"/>
</dbReference>
<dbReference type="GO" id="GO:0006298">
    <property type="term" value="P:mismatch repair"/>
    <property type="evidence" value="ECO:0007669"/>
    <property type="project" value="InterPro"/>
</dbReference>
<dbReference type="RefSeq" id="WP_140620751.1">
    <property type="nucleotide sequence ID" value="NZ_VFRQ01000003.1"/>
</dbReference>
<proteinExistence type="predicted"/>
<dbReference type="GO" id="GO:0005829">
    <property type="term" value="C:cytosol"/>
    <property type="evidence" value="ECO:0007669"/>
    <property type="project" value="TreeGrafter"/>
</dbReference>
<organism evidence="5 6">
    <name type="scientific">Pontibacter mangrovi</name>
    <dbReference type="NCBI Taxonomy" id="2589816"/>
    <lineage>
        <taxon>Bacteria</taxon>
        <taxon>Pseudomonadati</taxon>
        <taxon>Bacteroidota</taxon>
        <taxon>Cytophagia</taxon>
        <taxon>Cytophagales</taxon>
        <taxon>Hymenobacteraceae</taxon>
        <taxon>Pontibacter</taxon>
    </lineage>
</organism>
<sequence>MLQVQDLSLEKDILPLFDYTISDHAAEVLRQTMLKVPDTLEEVYYRQSILQGFISNWAAIGDFSYQRLDVREVYTFLDDVATRRLVVEQNRLKATLKLYTSEEERYRLRAKAVQTVLLFHRLQTNYFSRLDLSAFPEKFQQQVKAISAFLQKLQLTANAYLIRENKFSVSALVKFSKVLAGLRVTEVHTFWESFSLFEAFWSMAKGVERHQLCFPVFSEGDFAMEDFYHPVLENPVKNSLYLHPQENVVLLTGPNMSGKSTLLRSVGLCVYLAHTGLGVPASRCELPFFDTIAIIINANDNLRSGYSHFMSEIQNLKAVVLEANAGKKCFAVFDEIFRGTNIDDALDITRTTVNGLTKYHNSYFFISTHLLQLKDNLVPDGIRKYNIACELEHGYPRFSYRLQEGWSDLKIGKILFEKEGLGQLLTEQ</sequence>
<comment type="caution">
    <text evidence="5">The sequence shown here is derived from an EMBL/GenBank/DDBJ whole genome shotgun (WGS) entry which is preliminary data.</text>
</comment>
<accession>A0A501WCY2</accession>
<evidence type="ECO:0000256" key="1">
    <source>
        <dbReference type="ARBA" id="ARBA00022741"/>
    </source>
</evidence>
<evidence type="ECO:0000259" key="4">
    <source>
        <dbReference type="SMART" id="SM00534"/>
    </source>
</evidence>